<evidence type="ECO:0000256" key="8">
    <source>
        <dbReference type="ARBA" id="ARBA00033344"/>
    </source>
</evidence>
<comment type="similarity">
    <text evidence="9">Belongs to the nucleorhabdovirus nucleocapsid protein family.</text>
</comment>
<dbReference type="EMBL" id="MW314717">
    <property type="protein sequence ID" value="UOS86044.1"/>
    <property type="molecule type" value="Viral_cRNA"/>
</dbReference>
<dbReference type="GO" id="GO:0019029">
    <property type="term" value="C:helical viral capsid"/>
    <property type="evidence" value="ECO:0007669"/>
    <property type="project" value="UniProtKB-UniRule"/>
</dbReference>
<keyword evidence="12" id="KW-1185">Reference proteome</keyword>
<accession>A0AAE9GZN9</accession>
<evidence type="ECO:0000256" key="3">
    <source>
        <dbReference type="ARBA" id="ARBA00022561"/>
    </source>
</evidence>
<dbReference type="Pfam" id="PF03216">
    <property type="entry name" value="Rhabdo_ncap_2"/>
    <property type="match status" value="1"/>
</dbReference>
<reference evidence="11" key="1">
    <citation type="journal article" date="2019" name="PLoS Pathog.">
        <title>Re-assessing the diversity of negative strand RNA viruses in insects.</title>
        <authorList>
            <person name="Kafer S."/>
            <person name="Paraskevopoulou S."/>
            <person name="Zirkel F."/>
            <person name="Wieseke N."/>
            <person name="Donath A."/>
            <person name="Petersen M."/>
            <person name="Jones T.C."/>
            <person name="Liu S."/>
            <person name="Zhou X."/>
            <person name="Middendorf M."/>
            <person name="Junglen S."/>
            <person name="Misof B."/>
            <person name="Drosten C."/>
        </authorList>
    </citation>
    <scope>NUCLEOTIDE SEQUENCE</scope>
    <source>
        <strain evidence="11">OKIAV23</strain>
    </source>
</reference>
<evidence type="ECO:0000256" key="4">
    <source>
        <dbReference type="ARBA" id="ARBA00022844"/>
    </source>
</evidence>
<reference evidence="11" key="2">
    <citation type="submission" date="2020-11" db="EMBL/GenBank/DDBJ databases">
        <authorList>
            <person name="Kaefer S."/>
            <person name="Paraskevopoulou S."/>
            <person name="Zirkel F."/>
            <person name="Wieseke N."/>
            <person name="Donath A."/>
            <person name="Petersen M."/>
            <person name="Jones T.C."/>
            <person name="Liu S."/>
            <person name="Zhou X."/>
            <person name="Middendorf M."/>
            <person name="Junglen S."/>
            <person name="Misof B."/>
            <person name="Drosten C."/>
        </authorList>
    </citation>
    <scope>NUCLEOTIDE SEQUENCE</scope>
    <source>
        <strain evidence="11">OKIAV23</strain>
    </source>
</reference>
<keyword evidence="3 9" id="KW-0167">Capsid protein</keyword>
<keyword evidence="2 9" id="KW-1139">Helical capsid protein</keyword>
<evidence type="ECO:0000256" key="5">
    <source>
        <dbReference type="ARBA" id="ARBA00022884"/>
    </source>
</evidence>
<name>A0AAE9GZN9_9RHAB</name>
<evidence type="ECO:0000256" key="10">
    <source>
        <dbReference type="SAM" id="MobiDB-lite"/>
    </source>
</evidence>
<evidence type="ECO:0000256" key="1">
    <source>
        <dbReference type="ARBA" id="ARBA00014389"/>
    </source>
</evidence>
<feature type="compositionally biased region" description="Basic and acidic residues" evidence="10">
    <location>
        <begin position="441"/>
        <end position="455"/>
    </location>
</feature>
<comment type="subcellular location">
    <subcellularLocation>
        <location evidence="9">Virion</location>
    </subcellularLocation>
    <subcellularLocation>
        <location evidence="9">Host cytoplasm</location>
    </subcellularLocation>
</comment>
<dbReference type="InterPro" id="IPR004902">
    <property type="entry name" value="Rhabdo_ncap_2"/>
</dbReference>
<protein>
    <recommendedName>
        <fullName evidence="1 9">Nucleoprotein</fullName>
        <shortName evidence="9">NP</shortName>
        <shortName evidence="9">Protein N</shortName>
    </recommendedName>
    <alternativeName>
        <fullName evidence="8 9">Nucleocapsid protein</fullName>
    </alternativeName>
</protein>
<proteinExistence type="inferred from homology"/>
<keyword evidence="7 9" id="KW-0687">Ribonucleoprotein</keyword>
<evidence type="ECO:0000256" key="6">
    <source>
        <dbReference type="ARBA" id="ARBA00023086"/>
    </source>
</evidence>
<evidence type="ECO:0000256" key="2">
    <source>
        <dbReference type="ARBA" id="ARBA00022497"/>
    </source>
</evidence>
<organism evidence="11 12">
    <name type="scientific">Hymenopteran rhabdo-related virus 23</name>
    <dbReference type="NCBI Taxonomy" id="2847804"/>
    <lineage>
        <taxon>Viruses</taxon>
        <taxon>Riboviria</taxon>
        <taxon>Orthornavirae</taxon>
        <taxon>Negarnaviricota</taxon>
        <taxon>Haploviricotina</taxon>
        <taxon>Monjiviricetes</taxon>
        <taxon>Mononegavirales</taxon>
        <taxon>Rhabdoviridae</taxon>
        <taxon>Deltarhabdovirinae</taxon>
        <taxon>Betahymrhavirus</taxon>
        <taxon>Betahymrhavirus austriaca</taxon>
    </lineage>
</organism>
<keyword evidence="5 9" id="KW-0694">RNA-binding</keyword>
<comment type="subunit">
    <text evidence="9">Homomultimerizes to form the nucleocapsid. Binds to viral genomic RNA.</text>
</comment>
<dbReference type="GO" id="GO:1990904">
    <property type="term" value="C:ribonucleoprotein complex"/>
    <property type="evidence" value="ECO:0007669"/>
    <property type="project" value="UniProtKB-UniRule"/>
</dbReference>
<evidence type="ECO:0000256" key="7">
    <source>
        <dbReference type="ARBA" id="ARBA00023274"/>
    </source>
</evidence>
<dbReference type="GO" id="GO:0019013">
    <property type="term" value="C:viral nucleocapsid"/>
    <property type="evidence" value="ECO:0007669"/>
    <property type="project" value="UniProtKB-UniRule"/>
</dbReference>
<evidence type="ECO:0000313" key="11">
    <source>
        <dbReference type="EMBL" id="UOS86044.1"/>
    </source>
</evidence>
<comment type="function">
    <text evidence="9">Encapsidates the genome, protecting it from nucleases. The encapsidated genomic RNA is termed the nucleocapsid (NC) and serves as template for viral transcription and replication.</text>
</comment>
<dbReference type="Proteomes" id="UP000831027">
    <property type="component" value="Segment"/>
</dbReference>
<evidence type="ECO:0000256" key="9">
    <source>
        <dbReference type="RuleBase" id="RU369108"/>
    </source>
</evidence>
<dbReference type="GO" id="GO:0003723">
    <property type="term" value="F:RNA binding"/>
    <property type="evidence" value="ECO:0007669"/>
    <property type="project" value="UniProtKB-UniRule"/>
</dbReference>
<keyword evidence="6 9" id="KW-0543">Viral nucleoprotein</keyword>
<dbReference type="GO" id="GO:0030430">
    <property type="term" value="C:host cell cytoplasm"/>
    <property type="evidence" value="ECO:0007669"/>
    <property type="project" value="UniProtKB-SubCell"/>
</dbReference>
<evidence type="ECO:0000313" key="12">
    <source>
        <dbReference type="Proteomes" id="UP000831027"/>
    </source>
</evidence>
<sequence length="462" mass="51716">MATSKVLTRMNDMEDVTFTKSGIEKEWDESVFEKKFSTLPTKYSGEDLAGQVMTAKIFLNWYVGGKMDEDFNLPYLMIKMLGLLNHKGTSILTEVYNNTLLETHPIGQPERLQKLKLETDIAANSYFSTMGNAIIGVSAGGVVPGQGSFEPQSESREESTTMSTVTTFYNACWSILDGETSSSDKKVSPKLLDLLNYLSYLSCILSRYSVKSQASVTGYFARAATKNFNNIISTNYSWITPPPHASSVTALQQSFTKGSEGFSSYLITELKMFKLLRHRSYDELESLLTAGNLLHLKFNGMLLINVASKICLAAHLTMKGLLDISAYEVFEASILRLIEVSNKYLSQKAAASQITFPWCRLIDDKYMTSLAADPNRPLLELWLTAVALIDNNPDVWVMFPWNGTAPVNKAYTTWAENLSRTLEPTDLKPITTKAKDYLESKGSFHAEEENTRSSIDEYQQEL</sequence>
<keyword evidence="4 9" id="KW-0946">Virion</keyword>
<keyword evidence="9" id="KW-1035">Host cytoplasm</keyword>
<feature type="region of interest" description="Disordered" evidence="10">
    <location>
        <begin position="441"/>
        <end position="462"/>
    </location>
</feature>